<feature type="binding site" evidence="1">
    <location>
        <position position="341"/>
    </location>
    <ligand>
        <name>substrate</name>
    </ligand>
</feature>
<feature type="binding site" evidence="1">
    <location>
        <position position="140"/>
    </location>
    <ligand>
        <name>Mg(2+)</name>
        <dbReference type="ChEBI" id="CHEBI:18420"/>
        <label>1</label>
    </ligand>
</feature>
<dbReference type="NCBIfam" id="NF004351">
    <property type="entry name" value="PRK05731.1-4"/>
    <property type="match status" value="1"/>
</dbReference>
<evidence type="ECO:0000313" key="5">
    <source>
        <dbReference type="Proteomes" id="UP001501138"/>
    </source>
</evidence>
<keyword evidence="1" id="KW-0784">Thiamine biosynthesis</keyword>
<feature type="binding site" evidence="1">
    <location>
        <position position="70"/>
    </location>
    <ligand>
        <name>substrate</name>
    </ligand>
</feature>
<dbReference type="EMBL" id="BAAAPM010000001">
    <property type="protein sequence ID" value="GAA1708032.1"/>
    <property type="molecule type" value="Genomic_DNA"/>
</dbReference>
<keyword evidence="1" id="KW-0808">Transferase</keyword>
<evidence type="ECO:0000259" key="3">
    <source>
        <dbReference type="Pfam" id="PF00586"/>
    </source>
</evidence>
<accession>A0ABN2IMJ7</accession>
<feature type="binding site" evidence="1">
    <location>
        <position position="165"/>
    </location>
    <ligand>
        <name>ATP</name>
        <dbReference type="ChEBI" id="CHEBI:30616"/>
    </ligand>
</feature>
<keyword evidence="1" id="KW-0479">Metal-binding</keyword>
<feature type="binding site" evidence="1">
    <location>
        <position position="240"/>
    </location>
    <ligand>
        <name>ATP</name>
        <dbReference type="ChEBI" id="CHEBI:30616"/>
    </ligand>
</feature>
<dbReference type="EC" id="2.7.4.16" evidence="1"/>
<dbReference type="InterPro" id="IPR006283">
    <property type="entry name" value="ThiL-like"/>
</dbReference>
<dbReference type="CDD" id="cd02194">
    <property type="entry name" value="ThiL"/>
    <property type="match status" value="1"/>
</dbReference>
<keyword evidence="5" id="KW-1185">Reference proteome</keyword>
<comment type="caution">
    <text evidence="1">Lacks conserved residue(s) required for the propagation of feature annotation.</text>
</comment>
<evidence type="ECO:0000313" key="4">
    <source>
        <dbReference type="EMBL" id="GAA1708032.1"/>
    </source>
</evidence>
<dbReference type="NCBIfam" id="TIGR01379">
    <property type="entry name" value="thiL"/>
    <property type="match status" value="1"/>
</dbReference>
<comment type="pathway">
    <text evidence="1">Cofactor biosynthesis; thiamine diphosphate biosynthesis; thiamine diphosphate from thiamine phosphate: step 1/1.</text>
</comment>
<feature type="binding site" evidence="1">
    <location>
        <position position="62"/>
    </location>
    <ligand>
        <name>Mg(2+)</name>
        <dbReference type="ChEBI" id="CHEBI:18420"/>
        <label>1</label>
    </ligand>
</feature>
<feature type="binding site" evidence="1">
    <location>
        <position position="61"/>
    </location>
    <ligand>
        <name>Mg(2+)</name>
        <dbReference type="ChEBI" id="CHEBI:18420"/>
        <label>4</label>
    </ligand>
</feature>
<dbReference type="Gene3D" id="3.30.1330.10">
    <property type="entry name" value="PurM-like, N-terminal domain"/>
    <property type="match status" value="1"/>
</dbReference>
<evidence type="ECO:0000256" key="1">
    <source>
        <dbReference type="HAMAP-Rule" id="MF_02128"/>
    </source>
</evidence>
<comment type="caution">
    <text evidence="4">The sequence shown here is derived from an EMBL/GenBank/DDBJ whole genome shotgun (WGS) entry which is preliminary data.</text>
</comment>
<dbReference type="Gene3D" id="3.90.650.10">
    <property type="entry name" value="PurM-like C-terminal domain"/>
    <property type="match status" value="1"/>
</dbReference>
<keyword evidence="1" id="KW-0067">ATP-binding</keyword>
<sequence>MTDTTDAGDPREATGALVRDLSETELLAQIFPLLPRGRATLLGPGDDAAVVAAPDGRFVVTTDVLVQDRHFRRRWSSGYDVGVRAAVQNLADVAAMGAVPTALVVSLVVPGDVEVAWVTGLARGLADVCAPVGATVVGGDLSGGDALVVAVAAHGDLEGRDPVTRSGARPGDVVAHAGVRGRSAAGLALLDSGAAAPADGAPGAAGPLAPYVAGYLRPAAPLAAGPAAAVAGATAMLDVSDGLLRDAGRLATASGVALDLEVAALAADGEALVPAVRALGRGAGAALAWVLSGGEDHGLLATFPPGAPLPAEFRPVGTVRVAGGGPGVTVDGAPPEVGPGWDHFRG</sequence>
<organism evidence="4 5">
    <name type="scientific">Isoptericola hypogeus</name>
    <dbReference type="NCBI Taxonomy" id="300179"/>
    <lineage>
        <taxon>Bacteria</taxon>
        <taxon>Bacillati</taxon>
        <taxon>Actinomycetota</taxon>
        <taxon>Actinomycetes</taxon>
        <taxon>Micrococcales</taxon>
        <taxon>Promicromonosporaceae</taxon>
        <taxon>Isoptericola</taxon>
    </lineage>
</organism>
<dbReference type="HAMAP" id="MF_02128">
    <property type="entry name" value="TMP_kinase"/>
    <property type="match status" value="1"/>
</dbReference>
<feature type="binding site" evidence="1">
    <location>
        <position position="295"/>
    </location>
    <ligand>
        <name>substrate</name>
    </ligand>
</feature>
<dbReference type="Proteomes" id="UP001501138">
    <property type="component" value="Unassembled WGS sequence"/>
</dbReference>
<proteinExistence type="inferred from homology"/>
<feature type="binding site" evidence="1">
    <location>
        <position position="92"/>
    </location>
    <ligand>
        <name>Mg(2+)</name>
        <dbReference type="ChEBI" id="CHEBI:18420"/>
        <label>3</label>
    </ligand>
</feature>
<comment type="function">
    <text evidence="1">Catalyzes the ATP-dependent phosphorylation of thiamine-monophosphate (TMP) to form thiamine-pyrophosphate (TPP), the active form of vitamin B1.</text>
</comment>
<comment type="miscellaneous">
    <text evidence="1">Reaction mechanism of ThiL seems to utilize a direct, inline transfer of the gamma-phosphate of ATP to TMP rather than a phosphorylated enzyme intermediate.</text>
</comment>
<dbReference type="SUPFAM" id="SSF55326">
    <property type="entry name" value="PurM N-terminal domain-like"/>
    <property type="match status" value="1"/>
</dbReference>
<feature type="binding site" evidence="1">
    <location>
        <position position="238"/>
    </location>
    <ligand>
        <name>Mg(2+)</name>
        <dbReference type="ChEBI" id="CHEBI:18420"/>
        <label>3</label>
    </ligand>
</feature>
<feature type="binding site" evidence="1">
    <location>
        <position position="63"/>
    </location>
    <ligand>
        <name>Mg(2+)</name>
        <dbReference type="ChEBI" id="CHEBI:18420"/>
        <label>1</label>
    </ligand>
</feature>
<dbReference type="RefSeq" id="WP_344244453.1">
    <property type="nucleotide sequence ID" value="NZ_BAAAPM010000001.1"/>
</dbReference>
<keyword evidence="1" id="KW-0460">Magnesium</keyword>
<dbReference type="Pfam" id="PF00586">
    <property type="entry name" value="AIRS"/>
    <property type="match status" value="1"/>
</dbReference>
<dbReference type="InterPro" id="IPR016188">
    <property type="entry name" value="PurM-like_N"/>
</dbReference>
<feature type="binding site" evidence="1">
    <location>
        <position position="241"/>
    </location>
    <ligand>
        <name>Mg(2+)</name>
        <dbReference type="ChEBI" id="CHEBI:18420"/>
        <label>5</label>
    </ligand>
</feature>
<feature type="region of interest" description="Disordered" evidence="2">
    <location>
        <begin position="324"/>
        <end position="346"/>
    </location>
</feature>
<reference evidence="4 5" key="1">
    <citation type="journal article" date="2019" name="Int. J. Syst. Evol. Microbiol.">
        <title>The Global Catalogue of Microorganisms (GCM) 10K type strain sequencing project: providing services to taxonomists for standard genome sequencing and annotation.</title>
        <authorList>
            <consortium name="The Broad Institute Genomics Platform"/>
            <consortium name="The Broad Institute Genome Sequencing Center for Infectious Disease"/>
            <person name="Wu L."/>
            <person name="Ma J."/>
        </authorList>
    </citation>
    <scope>NUCLEOTIDE SEQUENCE [LARGE SCALE GENOMIC DNA]</scope>
    <source>
        <strain evidence="4 5">JCM 15589</strain>
    </source>
</reference>
<dbReference type="PANTHER" id="PTHR30270:SF0">
    <property type="entry name" value="THIAMINE-MONOPHOSPHATE KINASE"/>
    <property type="match status" value="1"/>
</dbReference>
<dbReference type="PIRSF" id="PIRSF005303">
    <property type="entry name" value="Thiam_monoph_kin"/>
    <property type="match status" value="1"/>
</dbReference>
<feature type="binding site" evidence="1">
    <location>
        <begin position="139"/>
        <end position="140"/>
    </location>
    <ligand>
        <name>ATP</name>
        <dbReference type="ChEBI" id="CHEBI:30616"/>
    </ligand>
</feature>
<gene>
    <name evidence="1" type="primary">thiL</name>
    <name evidence="4" type="ORF">GCM10009809_00420</name>
</gene>
<dbReference type="PANTHER" id="PTHR30270">
    <property type="entry name" value="THIAMINE-MONOPHOSPHATE KINASE"/>
    <property type="match status" value="1"/>
</dbReference>
<feature type="binding site" evidence="1">
    <location>
        <position position="47"/>
    </location>
    <ligand>
        <name>Mg(2+)</name>
        <dbReference type="ChEBI" id="CHEBI:18420"/>
        <label>4</label>
    </ligand>
</feature>
<keyword evidence="1" id="KW-0547">Nucleotide-binding</keyword>
<keyword evidence="1 4" id="KW-0418">Kinase</keyword>
<feature type="domain" description="PurM-like N-terminal" evidence="3">
    <location>
        <begin position="45"/>
        <end position="155"/>
    </location>
</feature>
<feature type="binding site" evidence="1">
    <location>
        <position position="63"/>
    </location>
    <ligand>
        <name>Mg(2+)</name>
        <dbReference type="ChEBI" id="CHEBI:18420"/>
        <label>2</label>
    </ligand>
</feature>
<name>A0ABN2IMJ7_9MICO</name>
<feature type="binding site" evidence="1">
    <location>
        <position position="92"/>
    </location>
    <ligand>
        <name>Mg(2+)</name>
        <dbReference type="ChEBI" id="CHEBI:18420"/>
        <label>4</label>
    </ligand>
</feature>
<feature type="binding site" evidence="1">
    <location>
        <position position="47"/>
    </location>
    <ligand>
        <name>Mg(2+)</name>
        <dbReference type="ChEBI" id="CHEBI:18420"/>
        <label>3</label>
    </ligand>
</feature>
<dbReference type="SUPFAM" id="SSF56042">
    <property type="entry name" value="PurM C-terminal domain-like"/>
    <property type="match status" value="1"/>
</dbReference>
<feature type="binding site" evidence="1">
    <location>
        <position position="92"/>
    </location>
    <ligand>
        <name>Mg(2+)</name>
        <dbReference type="ChEBI" id="CHEBI:18420"/>
        <label>2</label>
    </ligand>
</feature>
<comment type="catalytic activity">
    <reaction evidence="1">
        <text>thiamine phosphate + ATP = thiamine diphosphate + ADP</text>
        <dbReference type="Rhea" id="RHEA:15913"/>
        <dbReference type="ChEBI" id="CHEBI:30616"/>
        <dbReference type="ChEBI" id="CHEBI:37575"/>
        <dbReference type="ChEBI" id="CHEBI:58937"/>
        <dbReference type="ChEBI" id="CHEBI:456216"/>
        <dbReference type="EC" id="2.7.4.16"/>
    </reaction>
</comment>
<comment type="similarity">
    <text evidence="1">Belongs to the thiamine-monophosphate kinase family.</text>
</comment>
<dbReference type="GO" id="GO:0016301">
    <property type="term" value="F:kinase activity"/>
    <property type="evidence" value="ECO:0007669"/>
    <property type="project" value="UniProtKB-KW"/>
</dbReference>
<dbReference type="InterPro" id="IPR036921">
    <property type="entry name" value="PurM-like_N_sf"/>
</dbReference>
<evidence type="ECO:0000256" key="2">
    <source>
        <dbReference type="SAM" id="MobiDB-lite"/>
    </source>
</evidence>
<protein>
    <recommendedName>
        <fullName evidence="1">Thiamine-monophosphate kinase</fullName>
        <shortName evidence="1">TMP kinase</shortName>
        <shortName evidence="1">Thiamine-phosphate kinase</shortName>
        <ecNumber evidence="1">2.7.4.16</ecNumber>
    </recommendedName>
</protein>
<dbReference type="InterPro" id="IPR036676">
    <property type="entry name" value="PurM-like_C_sf"/>
</dbReference>